<dbReference type="PANTHER" id="PTHR10773:SF19">
    <property type="match status" value="1"/>
</dbReference>
<dbReference type="PANTHER" id="PTHR10773">
    <property type="entry name" value="DNA-DIRECTED RNA POLYMERASES I, II, AND III SUBUNIT RPABC2"/>
    <property type="match status" value="1"/>
</dbReference>
<evidence type="ECO:0000313" key="3">
    <source>
        <dbReference type="Proteomes" id="UP001153709"/>
    </source>
</evidence>
<organism evidence="2 3">
    <name type="scientific">Diabrotica balteata</name>
    <name type="common">Banded cucumber beetle</name>
    <dbReference type="NCBI Taxonomy" id="107213"/>
    <lineage>
        <taxon>Eukaryota</taxon>
        <taxon>Metazoa</taxon>
        <taxon>Ecdysozoa</taxon>
        <taxon>Arthropoda</taxon>
        <taxon>Hexapoda</taxon>
        <taxon>Insecta</taxon>
        <taxon>Pterygota</taxon>
        <taxon>Neoptera</taxon>
        <taxon>Endopterygota</taxon>
        <taxon>Coleoptera</taxon>
        <taxon>Polyphaga</taxon>
        <taxon>Cucujiformia</taxon>
        <taxon>Chrysomeloidea</taxon>
        <taxon>Chrysomelidae</taxon>
        <taxon>Galerucinae</taxon>
        <taxon>Diabroticina</taxon>
        <taxon>Diabroticites</taxon>
        <taxon>Diabrotica</taxon>
    </lineage>
</organism>
<dbReference type="InterPro" id="IPR057191">
    <property type="entry name" value="DUF7869"/>
</dbReference>
<keyword evidence="3" id="KW-1185">Reference proteome</keyword>
<evidence type="ECO:0000259" key="1">
    <source>
        <dbReference type="Pfam" id="PF25273"/>
    </source>
</evidence>
<evidence type="ECO:0000313" key="2">
    <source>
        <dbReference type="EMBL" id="CAG9837885.1"/>
    </source>
</evidence>
<reference evidence="2" key="1">
    <citation type="submission" date="2022-01" db="EMBL/GenBank/DDBJ databases">
        <authorList>
            <person name="King R."/>
        </authorList>
    </citation>
    <scope>NUCLEOTIDE SEQUENCE</scope>
</reference>
<name>A0A9N9XE11_DIABA</name>
<sequence length="422" mass="50101">MQEVNRHRPRKNIKTKAYSFKYFITCDKENTLVFKDAFCSLYRIGRKKVFKAQNDLKSGQVMPSPHKQGHHKNPKKISDEVINCIENHIKQFPSEESHYSRTKNPHKKYLSPLLNINRLHQLYIEDCQTKKLETKYFVKAFFYRHIFETRFNLSFGVPKSDTCSLCDAGENSLEHSNNFQLAFAQQKVDHEAVKFSKEKCYIAMDLQQTIPLPKLSTSKSFYLRQIWLYNFGDHCLTSSGHKSYFFTWTEDIANRESNEIASCLLRFCLLLKEGNPQIDHLIIWSDQCGGQNKNFSIINLFQYLILNKICKIIDHKFPEVDHSYLDCNRDFGRIEKVLRKHQNIYIPDQYREIIRSASTKQSVCLNMKHFSYCFETLPAKLHNKKLTNILDQKINFRDKVKWLRVSCFRKYLFRSVYPIYRS</sequence>
<accession>A0A9N9XE11</accession>
<dbReference type="Proteomes" id="UP001153709">
    <property type="component" value="Chromosome 7"/>
</dbReference>
<dbReference type="AlphaFoldDB" id="A0A9N9XE11"/>
<dbReference type="OrthoDB" id="6732375at2759"/>
<dbReference type="Pfam" id="PF25273">
    <property type="entry name" value="DUF7869"/>
    <property type="match status" value="1"/>
</dbReference>
<protein>
    <recommendedName>
        <fullName evidence="1">DUF7869 domain-containing protein</fullName>
    </recommendedName>
</protein>
<gene>
    <name evidence="2" type="ORF">DIABBA_LOCUS10835</name>
</gene>
<proteinExistence type="predicted"/>
<dbReference type="EMBL" id="OU898282">
    <property type="protein sequence ID" value="CAG9837885.1"/>
    <property type="molecule type" value="Genomic_DNA"/>
</dbReference>
<feature type="domain" description="DUF7869" evidence="1">
    <location>
        <begin position="240"/>
        <end position="370"/>
    </location>
</feature>